<reference evidence="1 2" key="1">
    <citation type="submission" date="2018-07" db="EMBL/GenBank/DDBJ databases">
        <title>Genomic Encyclopedia of Type Strains, Phase III (KMG-III): the genomes of soil and plant-associated and newly described type strains.</title>
        <authorList>
            <person name="Whitman W."/>
        </authorList>
    </citation>
    <scope>NUCLEOTIDE SEQUENCE [LARGE SCALE GENOMIC DNA]</scope>
    <source>
        <strain evidence="1 2">CECT 8333</strain>
    </source>
</reference>
<dbReference type="RefSeq" id="WP_114494574.1">
    <property type="nucleotide sequence ID" value="NZ_QPJW01000001.1"/>
</dbReference>
<organism evidence="1 2">
    <name type="scientific">Fontibacillus phaseoli</name>
    <dbReference type="NCBI Taxonomy" id="1416533"/>
    <lineage>
        <taxon>Bacteria</taxon>
        <taxon>Bacillati</taxon>
        <taxon>Bacillota</taxon>
        <taxon>Bacilli</taxon>
        <taxon>Bacillales</taxon>
        <taxon>Paenibacillaceae</taxon>
        <taxon>Fontibacillus</taxon>
    </lineage>
</organism>
<dbReference type="EMBL" id="QPJW01000001">
    <property type="protein sequence ID" value="RCX22604.1"/>
    <property type="molecule type" value="Genomic_DNA"/>
</dbReference>
<comment type="caution">
    <text evidence="1">The sequence shown here is derived from an EMBL/GenBank/DDBJ whole genome shotgun (WGS) entry which is preliminary data.</text>
</comment>
<keyword evidence="2" id="KW-1185">Reference proteome</keyword>
<accession>A0A369BSM4</accession>
<dbReference type="AlphaFoldDB" id="A0A369BSM4"/>
<protein>
    <submittedName>
        <fullName evidence="1">Uncharacterized protein</fullName>
    </submittedName>
</protein>
<evidence type="ECO:0000313" key="1">
    <source>
        <dbReference type="EMBL" id="RCX22604.1"/>
    </source>
</evidence>
<name>A0A369BSM4_9BACL</name>
<gene>
    <name evidence="1" type="ORF">DFP94_101184</name>
</gene>
<dbReference type="Proteomes" id="UP000253090">
    <property type="component" value="Unassembled WGS sequence"/>
</dbReference>
<evidence type="ECO:0000313" key="2">
    <source>
        <dbReference type="Proteomes" id="UP000253090"/>
    </source>
</evidence>
<dbReference type="OrthoDB" id="1679953at2"/>
<proteinExistence type="predicted"/>
<sequence length="274" mass="30043">MKEVYYLVVPEGVNPVKPYAVLSLEGDSGSNPWKGLRYLFQIRLYVSKINAPTSELDFLTTSIANSLDKQLLGDEATSSRVAFYQGQVGTDIVDDERDTIQRNLQLSVLSPKPLAELTPITSDPWLTALAAWTRQALEADWSVYGGNWPPEPKTPSILWRITEMDATPRGSSAYELQKKATAFIQAKDSNQEHVALLQLVEGLAAAVKIPIGAGDRKFVRVITPQVNTRTNASADGYAATGEGPLTVTLSRRVTSLADEAAPPLMQFVHYESHI</sequence>